<proteinExistence type="predicted"/>
<dbReference type="AlphaFoldDB" id="A0A2K4WMW3"/>
<evidence type="ECO:0000313" key="1">
    <source>
        <dbReference type="EMBL" id="SOS37128.1"/>
    </source>
</evidence>
<gene>
    <name evidence="1" type="ORF">CFBP3840_00044</name>
</gene>
<organism evidence="1 2">
    <name type="scientific">Pseudomonas syringae</name>
    <dbReference type="NCBI Taxonomy" id="317"/>
    <lineage>
        <taxon>Bacteria</taxon>
        <taxon>Pseudomonadati</taxon>
        <taxon>Pseudomonadota</taxon>
        <taxon>Gammaproteobacteria</taxon>
        <taxon>Pseudomonadales</taxon>
        <taxon>Pseudomonadaceae</taxon>
        <taxon>Pseudomonas</taxon>
    </lineage>
</organism>
<evidence type="ECO:0000313" key="2">
    <source>
        <dbReference type="Proteomes" id="UP000238095"/>
    </source>
</evidence>
<protein>
    <submittedName>
        <fullName evidence="1">Uncharacterized protein</fullName>
    </submittedName>
</protein>
<accession>A0A2K4WMW3</accession>
<name>A0A2K4WMW3_PSESX</name>
<dbReference type="Proteomes" id="UP000238095">
    <property type="component" value="Chromosome 1"/>
</dbReference>
<dbReference type="EMBL" id="LT963409">
    <property type="protein sequence ID" value="SOS37128.1"/>
    <property type="molecule type" value="Genomic_DNA"/>
</dbReference>
<reference evidence="1 2" key="1">
    <citation type="submission" date="2017-11" db="EMBL/GenBank/DDBJ databases">
        <authorList>
            <person name="Han C.G."/>
        </authorList>
    </citation>
    <scope>NUCLEOTIDE SEQUENCE [LARGE SCALE GENOMIC DNA]</scope>
    <source>
        <strain evidence="1">CFBP3840</strain>
    </source>
</reference>
<sequence length="127" mass="14080">MHLAGYARHQESLKLAGFPLHRPARVQPVTRIEQTGETLAVPPGVAPDPEDLLGHLLSPKTATSITYIQCRKRCLITSKKSRTPCSLSSMRQRNMLGSLINNDSINRPAPWRQQLDEIFIGVAEVNA</sequence>